<accession>A0ABU4VMB5</accession>
<name>A0ABU4VMB5_9ACTN</name>
<dbReference type="InterPro" id="IPR012338">
    <property type="entry name" value="Beta-lactam/transpept-like"/>
</dbReference>
<keyword evidence="2" id="KW-0378">Hydrolase</keyword>
<protein>
    <submittedName>
        <fullName evidence="2">Serine hydrolase domain-containing protein</fullName>
        <ecNumber evidence="2">3.1.1.103</ecNumber>
    </submittedName>
</protein>
<evidence type="ECO:0000313" key="3">
    <source>
        <dbReference type="Proteomes" id="UP001277761"/>
    </source>
</evidence>
<dbReference type="PANTHER" id="PTHR43283:SF3">
    <property type="entry name" value="BETA-LACTAMASE FAMILY PROTEIN (AFU_ORTHOLOGUE AFUA_5G07500)"/>
    <property type="match status" value="1"/>
</dbReference>
<dbReference type="InterPro" id="IPR001466">
    <property type="entry name" value="Beta-lactam-related"/>
</dbReference>
<evidence type="ECO:0000259" key="1">
    <source>
        <dbReference type="Pfam" id="PF00144"/>
    </source>
</evidence>
<dbReference type="InterPro" id="IPR050789">
    <property type="entry name" value="Diverse_Enzym_Activities"/>
</dbReference>
<proteinExistence type="predicted"/>
<dbReference type="EMBL" id="JAXAVX010000009">
    <property type="protein sequence ID" value="MDX8152965.1"/>
    <property type="molecule type" value="Genomic_DNA"/>
</dbReference>
<sequence>MSFDPARLDAILQQAVDRSAVPGLSAVVVDRDGVRYAGHAGALRADGPAVDDRTLFRWASTTKALASVAALQLVEQGRLGLDDDAATHVPEIGALQVLEGFDGDEPRLRPPSRTPTVRELLTHTAGFGYHFLNADLLRYLELTGKPSVFTGQKAALTDVPMVRDPGQAWEYGTNTDWLGLVVEAVSGQTLGAYLAEHVLGPLGAEDVTFRPTGEQRSRTMPIHARTPDGGLLEIPLDLAPDPDWEAGGHGLVGPASAYARFLQSMLRDGELDGARLLRPETVALAFSDQLAGAPMPTDGIRSADPQFSNDVPPSPVPESWGLGFHLVHADVPGMRSSGTGDWAGLFNLYYWIDREAGLAGMVLTQLLPFFDAAVVETFQALEVESYAQARAAVA</sequence>
<dbReference type="SUPFAM" id="SSF56601">
    <property type="entry name" value="beta-lactamase/transpeptidase-like"/>
    <property type="match status" value="1"/>
</dbReference>
<dbReference type="RefSeq" id="WP_319955116.1">
    <property type="nucleotide sequence ID" value="NZ_JAXAVX010000009.1"/>
</dbReference>
<dbReference type="EC" id="3.1.1.103" evidence="2"/>
<dbReference type="GO" id="GO:0016787">
    <property type="term" value="F:hydrolase activity"/>
    <property type="evidence" value="ECO:0007669"/>
    <property type="project" value="UniProtKB-KW"/>
</dbReference>
<organism evidence="2 3">
    <name type="scientific">Patulibacter brassicae</name>
    <dbReference type="NCBI Taxonomy" id="1705717"/>
    <lineage>
        <taxon>Bacteria</taxon>
        <taxon>Bacillati</taxon>
        <taxon>Actinomycetota</taxon>
        <taxon>Thermoleophilia</taxon>
        <taxon>Solirubrobacterales</taxon>
        <taxon>Patulibacteraceae</taxon>
        <taxon>Patulibacter</taxon>
    </lineage>
</organism>
<evidence type="ECO:0000313" key="2">
    <source>
        <dbReference type="EMBL" id="MDX8152965.1"/>
    </source>
</evidence>
<dbReference type="PANTHER" id="PTHR43283">
    <property type="entry name" value="BETA-LACTAMASE-RELATED"/>
    <property type="match status" value="1"/>
</dbReference>
<comment type="caution">
    <text evidence="2">The sequence shown here is derived from an EMBL/GenBank/DDBJ whole genome shotgun (WGS) entry which is preliminary data.</text>
</comment>
<feature type="domain" description="Beta-lactamase-related" evidence="1">
    <location>
        <begin position="8"/>
        <end position="379"/>
    </location>
</feature>
<reference evidence="2 3" key="1">
    <citation type="submission" date="2023-11" db="EMBL/GenBank/DDBJ databases">
        <authorList>
            <person name="Xu M."/>
            <person name="Jiang T."/>
        </authorList>
    </citation>
    <scope>NUCLEOTIDE SEQUENCE [LARGE SCALE GENOMIC DNA]</scope>
    <source>
        <strain evidence="2 3">SD</strain>
    </source>
</reference>
<keyword evidence="3" id="KW-1185">Reference proteome</keyword>
<dbReference type="Pfam" id="PF00144">
    <property type="entry name" value="Beta-lactamase"/>
    <property type="match status" value="1"/>
</dbReference>
<gene>
    <name evidence="2" type="ORF">SK069_15305</name>
</gene>
<dbReference type="Gene3D" id="3.40.710.10">
    <property type="entry name" value="DD-peptidase/beta-lactamase superfamily"/>
    <property type="match status" value="1"/>
</dbReference>
<dbReference type="Proteomes" id="UP001277761">
    <property type="component" value="Unassembled WGS sequence"/>
</dbReference>